<feature type="compositionally biased region" description="Basic and acidic residues" evidence="1">
    <location>
        <begin position="38"/>
        <end position="47"/>
    </location>
</feature>
<comment type="caution">
    <text evidence="2">The sequence shown here is derived from an EMBL/GenBank/DDBJ whole genome shotgun (WGS) entry which is preliminary data.</text>
</comment>
<sequence length="102" mass="10827">MGPSMILCPVGASTAADTCVGEGNGDCNPGSNEGSDGVSKEESKLDGEENGDEDGEEDGKRMSMKRPFSKENACVGKVEALSEPSREKRDFPWLAQVVDKLM</sequence>
<feature type="region of interest" description="Disordered" evidence="1">
    <location>
        <begin position="18"/>
        <end position="69"/>
    </location>
</feature>
<dbReference type="Proteomes" id="UP001480595">
    <property type="component" value="Unassembled WGS sequence"/>
</dbReference>
<feature type="compositionally biased region" description="Acidic residues" evidence="1">
    <location>
        <begin position="48"/>
        <end position="57"/>
    </location>
</feature>
<accession>A0ABR1W5R9</accession>
<dbReference type="GeneID" id="92087082"/>
<dbReference type="EMBL" id="JAQQWL010000003">
    <property type="protein sequence ID" value="KAK8078803.1"/>
    <property type="molecule type" value="Genomic_DNA"/>
</dbReference>
<reference evidence="2 3" key="1">
    <citation type="submission" date="2023-01" db="EMBL/GenBank/DDBJ databases">
        <title>Analysis of 21 Apiospora genomes using comparative genomics revels a genus with tremendous synthesis potential of carbohydrate active enzymes and secondary metabolites.</title>
        <authorList>
            <person name="Sorensen T."/>
        </authorList>
    </citation>
    <scope>NUCLEOTIDE SEQUENCE [LARGE SCALE GENOMIC DNA]</scope>
    <source>
        <strain evidence="2 3">CBS 135458</strain>
    </source>
</reference>
<evidence type="ECO:0000313" key="3">
    <source>
        <dbReference type="Proteomes" id="UP001480595"/>
    </source>
</evidence>
<organism evidence="2 3">
    <name type="scientific">Apiospora phragmitis</name>
    <dbReference type="NCBI Taxonomy" id="2905665"/>
    <lineage>
        <taxon>Eukaryota</taxon>
        <taxon>Fungi</taxon>
        <taxon>Dikarya</taxon>
        <taxon>Ascomycota</taxon>
        <taxon>Pezizomycotina</taxon>
        <taxon>Sordariomycetes</taxon>
        <taxon>Xylariomycetidae</taxon>
        <taxon>Amphisphaeriales</taxon>
        <taxon>Apiosporaceae</taxon>
        <taxon>Apiospora</taxon>
    </lineage>
</organism>
<gene>
    <name evidence="2" type="ORF">PG994_002610</name>
</gene>
<evidence type="ECO:0000313" key="2">
    <source>
        <dbReference type="EMBL" id="KAK8078803.1"/>
    </source>
</evidence>
<proteinExistence type="predicted"/>
<keyword evidence="3" id="KW-1185">Reference proteome</keyword>
<dbReference type="RefSeq" id="XP_066719874.1">
    <property type="nucleotide sequence ID" value="XM_066854019.1"/>
</dbReference>
<evidence type="ECO:0000256" key="1">
    <source>
        <dbReference type="SAM" id="MobiDB-lite"/>
    </source>
</evidence>
<name>A0ABR1W5R9_9PEZI</name>
<protein>
    <submittedName>
        <fullName evidence="2">Uncharacterized protein</fullName>
    </submittedName>
</protein>